<dbReference type="RefSeq" id="XP_013705969.1">
    <property type="nucleotide sequence ID" value="XM_013850515.3"/>
</dbReference>
<dbReference type="PaxDb" id="3708-A0A078HM72"/>
<dbReference type="EMBL" id="LK032451">
    <property type="protein sequence ID" value="CDY39550.1"/>
    <property type="molecule type" value="Genomic_DNA"/>
</dbReference>
<keyword evidence="5" id="KW-0175">Coiled coil</keyword>
<dbReference type="KEGG" id="bna:106409991"/>
<protein>
    <submittedName>
        <fullName evidence="8">BnaC07g07180D protein</fullName>
    </submittedName>
</protein>
<reference evidence="8 9" key="1">
    <citation type="journal article" date="2014" name="Science">
        <title>Plant genetics. Early allopolyploid evolution in the post-Neolithic Brassica napus oilseed genome.</title>
        <authorList>
            <person name="Chalhoub B."/>
            <person name="Denoeud F."/>
            <person name="Liu S."/>
            <person name="Parkin I.A."/>
            <person name="Tang H."/>
            <person name="Wang X."/>
            <person name="Chiquet J."/>
            <person name="Belcram H."/>
            <person name="Tong C."/>
            <person name="Samans B."/>
            <person name="Correa M."/>
            <person name="Da Silva C."/>
            <person name="Just J."/>
            <person name="Falentin C."/>
            <person name="Koh C.S."/>
            <person name="Le Clainche I."/>
            <person name="Bernard M."/>
            <person name="Bento P."/>
            <person name="Noel B."/>
            <person name="Labadie K."/>
            <person name="Alberti A."/>
            <person name="Charles M."/>
            <person name="Arnaud D."/>
            <person name="Guo H."/>
            <person name="Daviaud C."/>
            <person name="Alamery S."/>
            <person name="Jabbari K."/>
            <person name="Zhao M."/>
            <person name="Edger P.P."/>
            <person name="Chelaifa H."/>
            <person name="Tack D."/>
            <person name="Lassalle G."/>
            <person name="Mestiri I."/>
            <person name="Schnel N."/>
            <person name="Le Paslier M.C."/>
            <person name="Fan G."/>
            <person name="Renault V."/>
            <person name="Bayer P.E."/>
            <person name="Golicz A.A."/>
            <person name="Manoli S."/>
            <person name="Lee T.H."/>
            <person name="Thi V.H."/>
            <person name="Chalabi S."/>
            <person name="Hu Q."/>
            <person name="Fan C."/>
            <person name="Tollenaere R."/>
            <person name="Lu Y."/>
            <person name="Battail C."/>
            <person name="Shen J."/>
            <person name="Sidebottom C.H."/>
            <person name="Wang X."/>
            <person name="Canaguier A."/>
            <person name="Chauveau A."/>
            <person name="Berard A."/>
            <person name="Deniot G."/>
            <person name="Guan M."/>
            <person name="Liu Z."/>
            <person name="Sun F."/>
            <person name="Lim Y.P."/>
            <person name="Lyons E."/>
            <person name="Town C.D."/>
            <person name="Bancroft I."/>
            <person name="Wang X."/>
            <person name="Meng J."/>
            <person name="Ma J."/>
            <person name="Pires J.C."/>
            <person name="King G.J."/>
            <person name="Brunel D."/>
            <person name="Delourme R."/>
            <person name="Renard M."/>
            <person name="Aury J.M."/>
            <person name="Adams K.L."/>
            <person name="Batley J."/>
            <person name="Snowdon R.J."/>
            <person name="Tost J."/>
            <person name="Edwards D."/>
            <person name="Zhou Y."/>
            <person name="Hua W."/>
            <person name="Sharpe A.G."/>
            <person name="Paterson A.H."/>
            <person name="Guan C."/>
            <person name="Wincker P."/>
        </authorList>
    </citation>
    <scope>NUCLEOTIDE SEQUENCE [LARGE SCALE GENOMIC DNA]</scope>
    <source>
        <strain evidence="9">cv. Darmor-bzh</strain>
    </source>
</reference>
<organism evidence="8 9">
    <name type="scientific">Brassica napus</name>
    <name type="common">Rape</name>
    <dbReference type="NCBI Taxonomy" id="3708"/>
    <lineage>
        <taxon>Eukaryota</taxon>
        <taxon>Viridiplantae</taxon>
        <taxon>Streptophyta</taxon>
        <taxon>Embryophyta</taxon>
        <taxon>Tracheophyta</taxon>
        <taxon>Spermatophyta</taxon>
        <taxon>Magnoliopsida</taxon>
        <taxon>eudicotyledons</taxon>
        <taxon>Gunneridae</taxon>
        <taxon>Pentapetalae</taxon>
        <taxon>rosids</taxon>
        <taxon>malvids</taxon>
        <taxon>Brassicales</taxon>
        <taxon>Brassicaceae</taxon>
        <taxon>Brassiceae</taxon>
        <taxon>Brassica</taxon>
    </lineage>
</organism>
<evidence type="ECO:0000256" key="1">
    <source>
        <dbReference type="ARBA" id="ARBA00022723"/>
    </source>
</evidence>
<evidence type="ECO:0000256" key="6">
    <source>
        <dbReference type="SAM" id="MobiDB-lite"/>
    </source>
</evidence>
<dbReference type="PANTHER" id="PTHR33248">
    <property type="entry name" value="ZINC ION-BINDING PROTEIN"/>
    <property type="match status" value="1"/>
</dbReference>
<dbReference type="PROSITE" id="PS51999">
    <property type="entry name" value="ZF_GRF"/>
    <property type="match status" value="1"/>
</dbReference>
<feature type="compositionally biased region" description="Low complexity" evidence="6">
    <location>
        <begin position="9"/>
        <end position="21"/>
    </location>
</feature>
<proteinExistence type="predicted"/>
<evidence type="ECO:0000256" key="5">
    <source>
        <dbReference type="SAM" id="Coils"/>
    </source>
</evidence>
<evidence type="ECO:0000313" key="9">
    <source>
        <dbReference type="Proteomes" id="UP000028999"/>
    </source>
</evidence>
<accession>A0A078HM72</accession>
<sequence>MEEEDSARGMSQSVKASSSSTSGGGSWRHRRGERERGFPKFCRCGEEAVIKTSGTTKNPGRLFHCCPYGSEEYKSRIFSWTDECMVEEIYDLKEMASDLKGEISELRGEMGGLQNDIERGKMMIESEKNMIGCCVVL</sequence>
<evidence type="ECO:0000313" key="8">
    <source>
        <dbReference type="EMBL" id="CDY39550.1"/>
    </source>
</evidence>
<dbReference type="Gramene" id="CDY39550">
    <property type="protein sequence ID" value="CDY39550"/>
    <property type="gene ID" value="GSBRNA2T00068093001"/>
</dbReference>
<evidence type="ECO:0000256" key="3">
    <source>
        <dbReference type="ARBA" id="ARBA00022833"/>
    </source>
</evidence>
<feature type="region of interest" description="Disordered" evidence="6">
    <location>
        <begin position="1"/>
        <end position="33"/>
    </location>
</feature>
<evidence type="ECO:0000256" key="4">
    <source>
        <dbReference type="PROSITE-ProRule" id="PRU01343"/>
    </source>
</evidence>
<dbReference type="Proteomes" id="UP000028999">
    <property type="component" value="Unassembled WGS sequence"/>
</dbReference>
<dbReference type="Pfam" id="PF06839">
    <property type="entry name" value="Zn_ribbon_GRF"/>
    <property type="match status" value="1"/>
</dbReference>
<name>A0A078HM72_BRANA</name>
<keyword evidence="1" id="KW-0479">Metal-binding</keyword>
<keyword evidence="3" id="KW-0862">Zinc</keyword>
<dbReference type="GO" id="GO:0008270">
    <property type="term" value="F:zinc ion binding"/>
    <property type="evidence" value="ECO:0007669"/>
    <property type="project" value="UniProtKB-KW"/>
</dbReference>
<evidence type="ECO:0000256" key="2">
    <source>
        <dbReference type="ARBA" id="ARBA00022771"/>
    </source>
</evidence>
<dbReference type="GeneID" id="106409991"/>
<keyword evidence="2 4" id="KW-0863">Zinc-finger</keyword>
<dbReference type="OrthoDB" id="2822301at2759"/>
<dbReference type="AlphaFoldDB" id="A0A078HM72"/>
<feature type="coiled-coil region" evidence="5">
    <location>
        <begin position="89"/>
        <end position="116"/>
    </location>
</feature>
<feature type="domain" description="GRF-type" evidence="7">
    <location>
        <begin position="42"/>
        <end position="84"/>
    </location>
</feature>
<gene>
    <name evidence="8" type="primary">BnaC07g07180D</name>
    <name evidence="8" type="ORF">GSBRNA2T00068093001</name>
</gene>
<dbReference type="InterPro" id="IPR010666">
    <property type="entry name" value="Znf_GRF"/>
</dbReference>
<evidence type="ECO:0000259" key="7">
    <source>
        <dbReference type="PROSITE" id="PS51999"/>
    </source>
</evidence>
<keyword evidence="9" id="KW-1185">Reference proteome</keyword>